<comment type="caution">
    <text evidence="1">The sequence shown here is derived from an EMBL/GenBank/DDBJ whole genome shotgun (WGS) entry which is preliminary data.</text>
</comment>
<dbReference type="Proteomes" id="UP001610810">
    <property type="component" value="Unassembled WGS sequence"/>
</dbReference>
<name>A0ABW7SCI7_STRTE</name>
<organism evidence="1 2">
    <name type="scientific">Streptomyces tendae</name>
    <dbReference type="NCBI Taxonomy" id="1932"/>
    <lineage>
        <taxon>Bacteria</taxon>
        <taxon>Bacillati</taxon>
        <taxon>Actinomycetota</taxon>
        <taxon>Actinomycetes</taxon>
        <taxon>Kitasatosporales</taxon>
        <taxon>Streptomycetaceae</taxon>
        <taxon>Streptomyces</taxon>
    </lineage>
</organism>
<accession>A0ABW7SCI7</accession>
<dbReference type="RefSeq" id="WP_398353432.1">
    <property type="nucleotide sequence ID" value="NZ_JBIQWK010000011.1"/>
</dbReference>
<evidence type="ECO:0000313" key="2">
    <source>
        <dbReference type="Proteomes" id="UP001610810"/>
    </source>
</evidence>
<gene>
    <name evidence="1" type="ORF">ACH3YB_31640</name>
</gene>
<dbReference type="EMBL" id="JBIQWK010000011">
    <property type="protein sequence ID" value="MFI0576189.1"/>
    <property type="molecule type" value="Genomic_DNA"/>
</dbReference>
<reference evidence="1 2" key="1">
    <citation type="submission" date="2024-10" db="EMBL/GenBank/DDBJ databases">
        <authorList>
            <person name="Wannawong T."/>
            <person name="Kuncharoen N."/>
            <person name="Mhuantong W."/>
        </authorList>
    </citation>
    <scope>NUCLEOTIDE SEQUENCE [LARGE SCALE GENOMIC DNA]</scope>
    <source>
        <strain evidence="1 2">CALK1-4</strain>
    </source>
</reference>
<evidence type="ECO:0000313" key="1">
    <source>
        <dbReference type="EMBL" id="MFI0576189.1"/>
    </source>
</evidence>
<protein>
    <submittedName>
        <fullName evidence="1">Uncharacterized protein</fullName>
    </submittedName>
</protein>
<sequence length="138" mass="15753">MTATMHISRRTTPHQPRRTWRDRWDGFALKHFPRVQTATFQQLHDALPLTAPERHDLEAPAMEAAFMRLAVDHPDAVTPSDGGRQARDSDRETTLLAACDLWFRDIHGPEHRWQPGTVASYHRLLDDVRAAFHPGGDS</sequence>
<proteinExistence type="predicted"/>
<keyword evidence="2" id="KW-1185">Reference proteome</keyword>